<proteinExistence type="inferred from homology"/>
<evidence type="ECO:0000256" key="8">
    <source>
        <dbReference type="RuleBase" id="RU004473"/>
    </source>
</evidence>
<reference evidence="11" key="1">
    <citation type="submission" date="2015-08" db="EMBL/GenBank/DDBJ databases">
        <title>Genome sequencing project for genomic taxonomy and phylogenomics of Bacillus-like bacteria.</title>
        <authorList>
            <person name="Liu B."/>
            <person name="Wang J."/>
            <person name="Zhu Y."/>
            <person name="Liu G."/>
            <person name="Chen Q."/>
            <person name="Chen Z."/>
            <person name="Lan J."/>
            <person name="Che J."/>
            <person name="Ge C."/>
            <person name="Shi H."/>
            <person name="Pan Z."/>
            <person name="Liu X."/>
        </authorList>
    </citation>
    <scope>NUCLEOTIDE SEQUENCE [LARGE SCALE GENOMIC DNA]</scope>
    <source>
        <strain evidence="11">FJAT-4402</strain>
    </source>
</reference>
<evidence type="ECO:0000313" key="10">
    <source>
        <dbReference type="EMBL" id="ALC82462.1"/>
    </source>
</evidence>
<accession>A0A0M3RA28</accession>
<dbReference type="InterPro" id="IPR036291">
    <property type="entry name" value="NAD(P)-bd_dom_sf"/>
</dbReference>
<comment type="catalytic activity">
    <reaction evidence="1 8">
        <text>dTDP-alpha-D-glucose = dTDP-4-dehydro-6-deoxy-alpha-D-glucose + H2O</text>
        <dbReference type="Rhea" id="RHEA:17221"/>
        <dbReference type="ChEBI" id="CHEBI:15377"/>
        <dbReference type="ChEBI" id="CHEBI:57477"/>
        <dbReference type="ChEBI" id="CHEBI:57649"/>
        <dbReference type="EC" id="4.2.1.46"/>
    </reaction>
</comment>
<dbReference type="RefSeq" id="WP_053604252.1">
    <property type="nucleotide sequence ID" value="NZ_CP012600.1"/>
</dbReference>
<dbReference type="PANTHER" id="PTHR43000">
    <property type="entry name" value="DTDP-D-GLUCOSE 4,6-DEHYDRATASE-RELATED"/>
    <property type="match status" value="1"/>
</dbReference>
<dbReference type="Proteomes" id="UP000067625">
    <property type="component" value="Chromosome"/>
</dbReference>
<dbReference type="PATRIC" id="fig|1441095.3.peg.2926"/>
<evidence type="ECO:0000313" key="11">
    <source>
        <dbReference type="Proteomes" id="UP000067625"/>
    </source>
</evidence>
<comment type="cofactor">
    <cofactor evidence="2 8">
        <name>NAD(+)</name>
        <dbReference type="ChEBI" id="CHEBI:57540"/>
    </cofactor>
</comment>
<dbReference type="EC" id="4.2.1.46" evidence="4 8"/>
<evidence type="ECO:0000256" key="3">
    <source>
        <dbReference type="ARBA" id="ARBA00008178"/>
    </source>
</evidence>
<organism evidence="10 11">
    <name type="scientific">Bacillus gobiensis</name>
    <dbReference type="NCBI Taxonomy" id="1441095"/>
    <lineage>
        <taxon>Bacteria</taxon>
        <taxon>Bacillati</taxon>
        <taxon>Bacillota</taxon>
        <taxon>Bacilli</taxon>
        <taxon>Bacillales</taxon>
        <taxon>Bacillaceae</taxon>
        <taxon>Bacillus</taxon>
    </lineage>
</organism>
<evidence type="ECO:0000256" key="4">
    <source>
        <dbReference type="ARBA" id="ARBA00011990"/>
    </source>
</evidence>
<keyword evidence="6" id="KW-0520">NAD</keyword>
<dbReference type="AlphaFoldDB" id="A0A0M3RA28"/>
<evidence type="ECO:0000256" key="5">
    <source>
        <dbReference type="ARBA" id="ARBA00016977"/>
    </source>
</evidence>
<dbReference type="CDD" id="cd05246">
    <property type="entry name" value="dTDP_GD_SDR_e"/>
    <property type="match status" value="1"/>
</dbReference>
<sequence length="323" mass="36138">MNILVTGGAGFIGSHFVKYMLSTYPGCLIVNYDFLTYAGNLETLREIEGNSKHIFVKGSINDSELLHETMRKHSIDIIVHFAAETHVDKSIQSSSRFTQTNLGGTQVLLDAALTFQVDRYIQISTDEVYGSLGDTGSFQETDSLLPNSPYSASKAGADLLARAYYKTYGLPVVITRCSNNYGSFQHPEKVIPLFITNALVKKQLPVYGSGKNVRDWIHVRDHCSAIDAVLHRGSLGETYNVGGSNERSNIELAELILYELGLPSSFIEFVADRPGHDYRYAIDSSKLINSLGWKPEISFTDGLKETITWYMQNEDWWKPLKPF</sequence>
<dbReference type="Pfam" id="PF16363">
    <property type="entry name" value="GDP_Man_Dehyd"/>
    <property type="match status" value="1"/>
</dbReference>
<feature type="domain" description="NAD(P)-binding" evidence="9">
    <location>
        <begin position="4"/>
        <end position="306"/>
    </location>
</feature>
<protein>
    <recommendedName>
        <fullName evidence="5 8">dTDP-glucose 4,6-dehydratase</fullName>
        <ecNumber evidence="4 8">4.2.1.46</ecNumber>
    </recommendedName>
</protein>
<dbReference type="Gene3D" id="3.40.50.720">
    <property type="entry name" value="NAD(P)-binding Rossmann-like Domain"/>
    <property type="match status" value="1"/>
</dbReference>
<keyword evidence="11" id="KW-1185">Reference proteome</keyword>
<comment type="similarity">
    <text evidence="3 8">Belongs to the NAD(P)-dependent epimerase/dehydratase family. dTDP-glucose dehydratase subfamily.</text>
</comment>
<dbReference type="EMBL" id="CP012600">
    <property type="protein sequence ID" value="ALC82462.1"/>
    <property type="molecule type" value="Genomic_DNA"/>
</dbReference>
<dbReference type="FunFam" id="3.40.50.720:FF:000304">
    <property type="entry name" value="UDP-glucose 4,6-dehydratase"/>
    <property type="match status" value="1"/>
</dbReference>
<dbReference type="OrthoDB" id="9811743at2"/>
<dbReference type="InterPro" id="IPR005888">
    <property type="entry name" value="dTDP_Gluc_deHydtase"/>
</dbReference>
<dbReference type="STRING" id="1441095.AM592_13355"/>
<dbReference type="GO" id="GO:0009225">
    <property type="term" value="P:nucleotide-sugar metabolic process"/>
    <property type="evidence" value="ECO:0007669"/>
    <property type="project" value="InterPro"/>
</dbReference>
<dbReference type="InterPro" id="IPR016040">
    <property type="entry name" value="NAD(P)-bd_dom"/>
</dbReference>
<evidence type="ECO:0000256" key="1">
    <source>
        <dbReference type="ARBA" id="ARBA00001539"/>
    </source>
</evidence>
<evidence type="ECO:0000256" key="6">
    <source>
        <dbReference type="ARBA" id="ARBA00023027"/>
    </source>
</evidence>
<dbReference type="GO" id="GO:0008460">
    <property type="term" value="F:dTDP-glucose 4,6-dehydratase activity"/>
    <property type="evidence" value="ECO:0007669"/>
    <property type="project" value="UniProtKB-EC"/>
</dbReference>
<name>A0A0M3RA28_9BACI</name>
<dbReference type="SUPFAM" id="SSF51735">
    <property type="entry name" value="NAD(P)-binding Rossmann-fold domains"/>
    <property type="match status" value="1"/>
</dbReference>
<evidence type="ECO:0000259" key="9">
    <source>
        <dbReference type="Pfam" id="PF16363"/>
    </source>
</evidence>
<gene>
    <name evidence="10" type="ORF">AM592_13355</name>
</gene>
<evidence type="ECO:0000256" key="7">
    <source>
        <dbReference type="ARBA" id="ARBA00023239"/>
    </source>
</evidence>
<reference evidence="10 11" key="2">
    <citation type="journal article" date="2016" name="Int. J. Syst. Evol. Microbiol.">
        <title>Bacillus gobiensis sp. nov., isolated from a soil sample.</title>
        <authorList>
            <person name="Liu B."/>
            <person name="Liu G.H."/>
            <person name="Cetin S."/>
            <person name="Schumann P."/>
            <person name="Pan Z.Z."/>
            <person name="Chen Q.Q."/>
        </authorList>
    </citation>
    <scope>NUCLEOTIDE SEQUENCE [LARGE SCALE GENOMIC DNA]</scope>
    <source>
        <strain evidence="10 11">FJAT-4402</strain>
    </source>
</reference>
<dbReference type="NCBIfam" id="TIGR01181">
    <property type="entry name" value="dTDP_gluc_dehyt"/>
    <property type="match status" value="1"/>
</dbReference>
<keyword evidence="7 8" id="KW-0456">Lyase</keyword>
<evidence type="ECO:0000256" key="2">
    <source>
        <dbReference type="ARBA" id="ARBA00001911"/>
    </source>
</evidence>
<dbReference type="Gene3D" id="3.90.25.10">
    <property type="entry name" value="UDP-galactose 4-epimerase, domain 1"/>
    <property type="match status" value="1"/>
</dbReference>